<dbReference type="Pfam" id="PF11967">
    <property type="entry name" value="RecO_N"/>
    <property type="match status" value="1"/>
</dbReference>
<proteinExistence type="inferred from homology"/>
<evidence type="ECO:0000256" key="4">
    <source>
        <dbReference type="ARBA" id="ARBA00023172"/>
    </source>
</evidence>
<keyword evidence="3 7" id="KW-0227">DNA damage</keyword>
<dbReference type="PANTHER" id="PTHR33991:SF1">
    <property type="entry name" value="DNA REPAIR PROTEIN RECO"/>
    <property type="match status" value="1"/>
</dbReference>
<keyword evidence="4 7" id="KW-0233">DNA recombination</keyword>
<evidence type="ECO:0000256" key="2">
    <source>
        <dbReference type="ARBA" id="ARBA00021310"/>
    </source>
</evidence>
<dbReference type="Gene3D" id="1.20.1440.120">
    <property type="entry name" value="Recombination protein O, C-terminal domain"/>
    <property type="match status" value="1"/>
</dbReference>
<accession>A0ABS4GCN4</accession>
<dbReference type="RefSeq" id="WP_245210364.1">
    <property type="nucleotide sequence ID" value="NZ_JAGGKS010000003.1"/>
</dbReference>
<comment type="caution">
    <text evidence="9">The sequence shown here is derived from an EMBL/GenBank/DDBJ whole genome shotgun (WGS) entry which is preliminary data.</text>
</comment>
<evidence type="ECO:0000256" key="7">
    <source>
        <dbReference type="HAMAP-Rule" id="MF_00201"/>
    </source>
</evidence>
<keyword evidence="10" id="KW-1185">Reference proteome</keyword>
<dbReference type="InterPro" id="IPR042242">
    <property type="entry name" value="RecO_C"/>
</dbReference>
<comment type="function">
    <text evidence="7">Involved in DNA repair and RecF pathway recombination.</text>
</comment>
<dbReference type="HAMAP" id="MF_00201">
    <property type="entry name" value="RecO"/>
    <property type="match status" value="1"/>
</dbReference>
<evidence type="ECO:0000313" key="9">
    <source>
        <dbReference type="EMBL" id="MBP1925444.1"/>
    </source>
</evidence>
<protein>
    <recommendedName>
        <fullName evidence="2 7">DNA repair protein RecO</fullName>
    </recommendedName>
    <alternativeName>
        <fullName evidence="6 7">Recombination protein O</fullName>
    </alternativeName>
</protein>
<dbReference type="InterPro" id="IPR012340">
    <property type="entry name" value="NA-bd_OB-fold"/>
</dbReference>
<evidence type="ECO:0000256" key="1">
    <source>
        <dbReference type="ARBA" id="ARBA00007452"/>
    </source>
</evidence>
<dbReference type="Gene3D" id="2.40.50.140">
    <property type="entry name" value="Nucleic acid-binding proteins"/>
    <property type="match status" value="1"/>
</dbReference>
<dbReference type="Proteomes" id="UP001519342">
    <property type="component" value="Unassembled WGS sequence"/>
</dbReference>
<evidence type="ECO:0000256" key="3">
    <source>
        <dbReference type="ARBA" id="ARBA00022763"/>
    </source>
</evidence>
<dbReference type="EMBL" id="JAGGKS010000003">
    <property type="protein sequence ID" value="MBP1925444.1"/>
    <property type="molecule type" value="Genomic_DNA"/>
</dbReference>
<dbReference type="InterPro" id="IPR003717">
    <property type="entry name" value="RecO"/>
</dbReference>
<gene>
    <name evidence="7" type="primary">recO</name>
    <name evidence="9" type="ORF">J2Z76_001303</name>
</gene>
<keyword evidence="5 7" id="KW-0234">DNA repair</keyword>
<dbReference type="SUPFAM" id="SSF57863">
    <property type="entry name" value="ArfGap/RecO-like zinc finger"/>
    <property type="match status" value="1"/>
</dbReference>
<evidence type="ECO:0000256" key="6">
    <source>
        <dbReference type="ARBA" id="ARBA00033409"/>
    </source>
</evidence>
<evidence type="ECO:0000259" key="8">
    <source>
        <dbReference type="Pfam" id="PF11967"/>
    </source>
</evidence>
<dbReference type="Pfam" id="PF02565">
    <property type="entry name" value="RecO_C"/>
    <property type="match status" value="1"/>
</dbReference>
<evidence type="ECO:0000256" key="5">
    <source>
        <dbReference type="ARBA" id="ARBA00023204"/>
    </source>
</evidence>
<feature type="domain" description="DNA replication/recombination mediator RecO N-terminal" evidence="8">
    <location>
        <begin position="1"/>
        <end position="78"/>
    </location>
</feature>
<dbReference type="PANTHER" id="PTHR33991">
    <property type="entry name" value="DNA REPAIR PROTEIN RECO"/>
    <property type="match status" value="1"/>
</dbReference>
<evidence type="ECO:0000313" key="10">
    <source>
        <dbReference type="Proteomes" id="UP001519342"/>
    </source>
</evidence>
<name>A0ABS4GCN4_9FIRM</name>
<dbReference type="SUPFAM" id="SSF50249">
    <property type="entry name" value="Nucleic acid-binding proteins"/>
    <property type="match status" value="1"/>
</dbReference>
<reference evidence="9 10" key="1">
    <citation type="submission" date="2021-03" db="EMBL/GenBank/DDBJ databases">
        <title>Genomic Encyclopedia of Type Strains, Phase IV (KMG-IV): sequencing the most valuable type-strain genomes for metagenomic binning, comparative biology and taxonomic classification.</title>
        <authorList>
            <person name="Goeker M."/>
        </authorList>
    </citation>
    <scope>NUCLEOTIDE SEQUENCE [LARGE SCALE GENOMIC DNA]</scope>
    <source>
        <strain evidence="9 10">DSM 24004</strain>
    </source>
</reference>
<dbReference type="InterPro" id="IPR022572">
    <property type="entry name" value="DNA_rep/recomb_RecO_N"/>
</dbReference>
<comment type="similarity">
    <text evidence="1 7">Belongs to the RecO family.</text>
</comment>
<dbReference type="InterPro" id="IPR037278">
    <property type="entry name" value="ARFGAP/RecO"/>
</dbReference>
<organism evidence="9 10">
    <name type="scientific">Sedimentibacter acidaminivorans</name>
    <dbReference type="NCBI Taxonomy" id="913099"/>
    <lineage>
        <taxon>Bacteria</taxon>
        <taxon>Bacillati</taxon>
        <taxon>Bacillota</taxon>
        <taxon>Tissierellia</taxon>
        <taxon>Sedimentibacter</taxon>
    </lineage>
</organism>
<sequence length="239" mass="27790">MIFEEEVLILKEVNYKENDKILHALSKSKGKIQLLSRGCKKNNSKLINVSQLFAYSKCILYKSKDMYIIDSAELVDNFYNIRNNIDAFLYANYILELVSYVAQENDLEYKIFYMTTEILRCLSQFNENFEKLTAAYELKLVSILGYKPDFYHCISCGAKIKSSAKFSIVEGGFYCFECEKNGSGINMDYNEIIVLQRILKSKFEDISSIEIITIKVLSLIRNYLFYHIGKDNFVTLKLL</sequence>
<dbReference type="NCBIfam" id="TIGR00613">
    <property type="entry name" value="reco"/>
    <property type="match status" value="1"/>
</dbReference>